<keyword evidence="2" id="KW-0804">Transcription</keyword>
<dbReference type="EMBL" id="CP015405">
    <property type="protein sequence ID" value="ANU76133.1"/>
    <property type="molecule type" value="Genomic_DNA"/>
</dbReference>
<keyword evidence="1" id="KW-0805">Transcription regulation</keyword>
<dbReference type="OrthoDB" id="9815009at2"/>
<gene>
    <name evidence="4" type="ORF">A4V09_10340</name>
</gene>
<dbReference type="InterPro" id="IPR013196">
    <property type="entry name" value="HTH_11"/>
</dbReference>
<keyword evidence="5" id="KW-1185">Reference proteome</keyword>
<dbReference type="Proteomes" id="UP000092574">
    <property type="component" value="Chromosome"/>
</dbReference>
<dbReference type="PROSITE" id="PS51000">
    <property type="entry name" value="HTH_DEOR_2"/>
    <property type="match status" value="1"/>
</dbReference>
<organism evidence="4 5">
    <name type="scientific">Blautia pseudococcoides</name>
    <dbReference type="NCBI Taxonomy" id="1796616"/>
    <lineage>
        <taxon>Bacteria</taxon>
        <taxon>Bacillati</taxon>
        <taxon>Bacillota</taxon>
        <taxon>Clostridia</taxon>
        <taxon>Lachnospirales</taxon>
        <taxon>Lachnospiraceae</taxon>
        <taxon>Blautia</taxon>
    </lineage>
</organism>
<evidence type="ECO:0000256" key="2">
    <source>
        <dbReference type="ARBA" id="ARBA00023163"/>
    </source>
</evidence>
<dbReference type="SUPFAM" id="SSF46785">
    <property type="entry name" value="Winged helix' DNA-binding domain"/>
    <property type="match status" value="1"/>
</dbReference>
<dbReference type="InterPro" id="IPR026881">
    <property type="entry name" value="WYL_dom"/>
</dbReference>
<dbReference type="Pfam" id="PF13280">
    <property type="entry name" value="WYL"/>
    <property type="match status" value="1"/>
</dbReference>
<dbReference type="PROSITE" id="PS52050">
    <property type="entry name" value="WYL"/>
    <property type="match status" value="1"/>
</dbReference>
<dbReference type="PIRSF" id="PIRSF016838">
    <property type="entry name" value="PafC"/>
    <property type="match status" value="1"/>
</dbReference>
<name>A0A1C7IBD3_9FIRM</name>
<dbReference type="InterPro" id="IPR051534">
    <property type="entry name" value="CBASS_pafABC_assoc_protein"/>
</dbReference>
<protein>
    <submittedName>
        <fullName evidence="4">Transcriptional regulator</fullName>
    </submittedName>
</protein>
<dbReference type="InterPro" id="IPR001034">
    <property type="entry name" value="DeoR_HTH"/>
</dbReference>
<dbReference type="InterPro" id="IPR028349">
    <property type="entry name" value="PafC-like"/>
</dbReference>
<dbReference type="Pfam" id="PF25583">
    <property type="entry name" value="WCX"/>
    <property type="match status" value="1"/>
</dbReference>
<evidence type="ECO:0000256" key="1">
    <source>
        <dbReference type="ARBA" id="ARBA00023015"/>
    </source>
</evidence>
<proteinExistence type="predicted"/>
<evidence type="ECO:0000313" key="4">
    <source>
        <dbReference type="EMBL" id="ANU76133.1"/>
    </source>
</evidence>
<accession>A0A1C7IBD3</accession>
<dbReference type="AlphaFoldDB" id="A0A1C7IBD3"/>
<dbReference type="Gene3D" id="1.10.10.10">
    <property type="entry name" value="Winged helix-like DNA-binding domain superfamily/Winged helix DNA-binding domain"/>
    <property type="match status" value="1"/>
</dbReference>
<sequence length="318" mass="36890">MKVDRLVSIIMILLDKGRIGAQELADMFEVSPRTIYRDIDAINMAGIPVRSSAGVGGGFEIMERYKMDKNVFSSADLSALLMGLSSLSNMVRGDELVHTLTKVRSFIPAGRAKDIEVKANQISIDLSPWMGSRNIQPYLEIIKTALQESRLLAFAYADQDGNKTARTAEPYQLVLKSSHWYFQGYCHKRKDYRLFKLTRISNLKMQEETFIPRDFQKPTLDFEEMWDTMQTKIKIRIHRSVMDRALEFCPYEDFSPDGSEHYIVRFPFIENDYYYNILFGFGDKCECLEPLHVRTEMKRRIQKIAAMYGNPHRCNTKK</sequence>
<dbReference type="RefSeq" id="WP_065542309.1">
    <property type="nucleotide sequence ID" value="NZ_CP015405.2"/>
</dbReference>
<dbReference type="KEGG" id="byl:A4V09_10340"/>
<dbReference type="GO" id="GO:0003700">
    <property type="term" value="F:DNA-binding transcription factor activity"/>
    <property type="evidence" value="ECO:0007669"/>
    <property type="project" value="InterPro"/>
</dbReference>
<dbReference type="InterPro" id="IPR057727">
    <property type="entry name" value="WCX_dom"/>
</dbReference>
<dbReference type="STRING" id="1796616.A4V09_10340"/>
<dbReference type="Pfam" id="PF08279">
    <property type="entry name" value="HTH_11"/>
    <property type="match status" value="1"/>
</dbReference>
<evidence type="ECO:0000313" key="5">
    <source>
        <dbReference type="Proteomes" id="UP000092574"/>
    </source>
</evidence>
<reference evidence="4" key="1">
    <citation type="submission" date="2017-04" db="EMBL/GenBank/DDBJ databases">
        <title>Complete Genome Sequences of Twelve Strains of a Stable Defined Moderately Diverse Mouse Microbiota 2 (sDMDMm2).</title>
        <authorList>
            <person name="Uchimura Y."/>
            <person name="Wyss M."/>
            <person name="Brugiroux S."/>
            <person name="Limenitakis J.P."/>
            <person name="Stecher B."/>
            <person name="McCoy K.D."/>
            <person name="Macpherson A.J."/>
        </authorList>
    </citation>
    <scope>NUCLEOTIDE SEQUENCE</scope>
    <source>
        <strain evidence="4">YL58</strain>
    </source>
</reference>
<evidence type="ECO:0000259" key="3">
    <source>
        <dbReference type="PROSITE" id="PS51000"/>
    </source>
</evidence>
<dbReference type="InterPro" id="IPR036388">
    <property type="entry name" value="WH-like_DNA-bd_sf"/>
</dbReference>
<feature type="domain" description="HTH deoR-type" evidence="3">
    <location>
        <begin position="2"/>
        <end position="57"/>
    </location>
</feature>
<dbReference type="PANTHER" id="PTHR34580">
    <property type="match status" value="1"/>
</dbReference>
<dbReference type="InterPro" id="IPR036390">
    <property type="entry name" value="WH_DNA-bd_sf"/>
</dbReference>
<dbReference type="PANTHER" id="PTHR34580:SF1">
    <property type="entry name" value="PROTEIN PAFC"/>
    <property type="match status" value="1"/>
</dbReference>